<name>A0AAV7Y7W2_9EUKA</name>
<comment type="caution">
    <text evidence="2">The sequence shown here is derived from an EMBL/GenBank/DDBJ whole genome shotgun (WGS) entry which is preliminary data.</text>
</comment>
<evidence type="ECO:0000313" key="3">
    <source>
        <dbReference type="Proteomes" id="UP001146793"/>
    </source>
</evidence>
<gene>
    <name evidence="2" type="ORF">M0812_29563</name>
</gene>
<dbReference type="FunFam" id="3.90.1010.10:FF:000013">
    <property type="entry name" value="Iron-sulfur cluster assembly enzyme ISCU, mitochondrial"/>
    <property type="match status" value="1"/>
</dbReference>
<organism evidence="2 3">
    <name type="scientific">Anaeramoeba flamelloides</name>
    <dbReference type="NCBI Taxonomy" id="1746091"/>
    <lineage>
        <taxon>Eukaryota</taxon>
        <taxon>Metamonada</taxon>
        <taxon>Anaeramoebidae</taxon>
        <taxon>Anaeramoeba</taxon>
    </lineage>
</organism>
<evidence type="ECO:0000313" key="2">
    <source>
        <dbReference type="EMBL" id="KAJ3423932.1"/>
    </source>
</evidence>
<dbReference type="GO" id="GO:0005506">
    <property type="term" value="F:iron ion binding"/>
    <property type="evidence" value="ECO:0007669"/>
    <property type="project" value="InterPro"/>
</dbReference>
<dbReference type="InterPro" id="IPR002871">
    <property type="entry name" value="NIF_FeS_clus_asmbl_NifU_N"/>
</dbReference>
<dbReference type="CDD" id="cd06664">
    <property type="entry name" value="IscU_like"/>
    <property type="match status" value="1"/>
</dbReference>
<sequence length="180" mass="20346">MLQLFKQTQKSLFNIPISNSLLQIKRFYDQKVIDHFENPRNVGTFDADELDIGTGLHGSLACGDVMKIQLKIDKEGIIKDAKFKTYGCGSAIASSSFLTEQIKGKHIEKALTINNKDIAKELNLPPQKLHCSLMAQQALKSAFLNWREKNQDHKCVSGNNTISKKLRDLAEEDKKQEEKN</sequence>
<protein>
    <submittedName>
        <fullName evidence="2">Iron-sulfur cluster assembly enzyme nifu</fullName>
    </submittedName>
</protein>
<accession>A0AAV7Y7W2</accession>
<dbReference type="AlphaFoldDB" id="A0AAV7Y7W2"/>
<dbReference type="GO" id="GO:0016226">
    <property type="term" value="P:iron-sulfur cluster assembly"/>
    <property type="evidence" value="ECO:0007669"/>
    <property type="project" value="InterPro"/>
</dbReference>
<dbReference type="PANTHER" id="PTHR10093">
    <property type="entry name" value="IRON-SULFUR CLUSTER ASSEMBLY ENZYME NIFU HOMOLOG"/>
    <property type="match status" value="1"/>
</dbReference>
<dbReference type="EMBL" id="JANTQA010000075">
    <property type="protein sequence ID" value="KAJ3423932.1"/>
    <property type="molecule type" value="Genomic_DNA"/>
</dbReference>
<dbReference type="Pfam" id="PF01592">
    <property type="entry name" value="NifU_N"/>
    <property type="match status" value="1"/>
</dbReference>
<dbReference type="GO" id="GO:0051536">
    <property type="term" value="F:iron-sulfur cluster binding"/>
    <property type="evidence" value="ECO:0007669"/>
    <property type="project" value="InterPro"/>
</dbReference>
<dbReference type="SUPFAM" id="SSF82649">
    <property type="entry name" value="SufE/NifU"/>
    <property type="match status" value="1"/>
</dbReference>
<proteinExistence type="predicted"/>
<reference evidence="2" key="1">
    <citation type="submission" date="2022-08" db="EMBL/GenBank/DDBJ databases">
        <title>Novel sulphate-reducing endosymbionts in the free-living metamonad Anaeramoeba.</title>
        <authorList>
            <person name="Jerlstrom-Hultqvist J."/>
            <person name="Cepicka I."/>
            <person name="Gallot-Lavallee L."/>
            <person name="Salas-Leiva D."/>
            <person name="Curtis B.A."/>
            <person name="Zahonova K."/>
            <person name="Pipaliya S."/>
            <person name="Dacks J."/>
            <person name="Roger A.J."/>
        </authorList>
    </citation>
    <scope>NUCLEOTIDE SEQUENCE</scope>
    <source>
        <strain evidence="2">Busselton2</strain>
    </source>
</reference>
<feature type="domain" description="NIF system FeS cluster assembly NifU N-terminal" evidence="1">
    <location>
        <begin position="28"/>
        <end position="151"/>
    </location>
</feature>
<dbReference type="Gene3D" id="3.90.1010.10">
    <property type="match status" value="1"/>
</dbReference>
<dbReference type="Proteomes" id="UP001146793">
    <property type="component" value="Unassembled WGS sequence"/>
</dbReference>
<evidence type="ECO:0000259" key="1">
    <source>
        <dbReference type="Pfam" id="PF01592"/>
    </source>
</evidence>